<name>A0A975PCK3_9MICC</name>
<gene>
    <name evidence="3" type="ORF">KG104_12170</name>
</gene>
<dbReference type="CDD" id="cd04647">
    <property type="entry name" value="LbH_MAT_like"/>
    <property type="match status" value="1"/>
</dbReference>
<dbReference type="Pfam" id="PF00132">
    <property type="entry name" value="Hexapep"/>
    <property type="match status" value="1"/>
</dbReference>
<dbReference type="KEGG" id="asun:KG104_12170"/>
<keyword evidence="2" id="KW-0677">Repeat</keyword>
<protein>
    <submittedName>
        <fullName evidence="3">Acyltransferase</fullName>
    </submittedName>
</protein>
<dbReference type="Gene3D" id="2.160.10.10">
    <property type="entry name" value="Hexapeptide repeat proteins"/>
    <property type="match status" value="1"/>
</dbReference>
<dbReference type="InterPro" id="IPR018357">
    <property type="entry name" value="Hexapep_transf_CS"/>
</dbReference>
<evidence type="ECO:0000313" key="4">
    <source>
        <dbReference type="Proteomes" id="UP000680588"/>
    </source>
</evidence>
<evidence type="ECO:0000256" key="2">
    <source>
        <dbReference type="ARBA" id="ARBA00022737"/>
    </source>
</evidence>
<dbReference type="InterPro" id="IPR001451">
    <property type="entry name" value="Hexapep"/>
</dbReference>
<dbReference type="GO" id="GO:0016746">
    <property type="term" value="F:acyltransferase activity"/>
    <property type="evidence" value="ECO:0007669"/>
    <property type="project" value="UniProtKB-KW"/>
</dbReference>
<reference evidence="3" key="1">
    <citation type="submission" date="2021-06" db="EMBL/GenBank/DDBJ databases">
        <title>Novel species in genus Arthrobacter.</title>
        <authorList>
            <person name="Zhang G."/>
        </authorList>
    </citation>
    <scope>NUCLEOTIDE SEQUENCE</scope>
    <source>
        <strain evidence="3">Zg-ZUI122</strain>
    </source>
</reference>
<dbReference type="InterPro" id="IPR051159">
    <property type="entry name" value="Hexapeptide_acetyltransf"/>
</dbReference>
<accession>A0A975PCK3</accession>
<keyword evidence="4" id="KW-1185">Reference proteome</keyword>
<organism evidence="3 4">
    <name type="scientific">Arthrobacter sunyaminii</name>
    <dbReference type="NCBI Taxonomy" id="2816859"/>
    <lineage>
        <taxon>Bacteria</taxon>
        <taxon>Bacillati</taxon>
        <taxon>Actinomycetota</taxon>
        <taxon>Actinomycetes</taxon>
        <taxon>Micrococcales</taxon>
        <taxon>Micrococcaceae</taxon>
        <taxon>Arthrobacter</taxon>
    </lineage>
</organism>
<dbReference type="PROSITE" id="PS00101">
    <property type="entry name" value="HEXAPEP_TRANSFERASES"/>
    <property type="match status" value="1"/>
</dbReference>
<dbReference type="PANTHER" id="PTHR23416:SF78">
    <property type="entry name" value="LIPOPOLYSACCHARIDE BIOSYNTHESIS O-ACETYL TRANSFERASE WBBJ-RELATED"/>
    <property type="match status" value="1"/>
</dbReference>
<proteinExistence type="predicted"/>
<dbReference type="InterPro" id="IPR011004">
    <property type="entry name" value="Trimer_LpxA-like_sf"/>
</dbReference>
<dbReference type="SUPFAM" id="SSF51161">
    <property type="entry name" value="Trimeric LpxA-like enzymes"/>
    <property type="match status" value="1"/>
</dbReference>
<evidence type="ECO:0000313" key="3">
    <source>
        <dbReference type="EMBL" id="QWQ35250.1"/>
    </source>
</evidence>
<keyword evidence="3" id="KW-0012">Acyltransferase</keyword>
<dbReference type="Proteomes" id="UP000680588">
    <property type="component" value="Chromosome"/>
</dbReference>
<dbReference type="RefSeq" id="WP_207347152.1">
    <property type="nucleotide sequence ID" value="NZ_CP076456.1"/>
</dbReference>
<keyword evidence="1" id="KW-0808">Transferase</keyword>
<dbReference type="EMBL" id="CP076456">
    <property type="protein sequence ID" value="QWQ35250.1"/>
    <property type="molecule type" value="Genomic_DNA"/>
</dbReference>
<dbReference type="AlphaFoldDB" id="A0A975PCK3"/>
<evidence type="ECO:0000256" key="1">
    <source>
        <dbReference type="ARBA" id="ARBA00022679"/>
    </source>
</evidence>
<dbReference type="PANTHER" id="PTHR23416">
    <property type="entry name" value="SIALIC ACID SYNTHASE-RELATED"/>
    <property type="match status" value="1"/>
</dbReference>
<sequence>MVVLNVLSAYEDENSNRINYQGPDIPGIRIEFTGTGNTLSVAEGVRIAKLTIVFDCDNGTVSMGNSKFGHFSGWIRVGQDSEVRLGENVTTTNTCVISAVEGTSVMVGDDVMFASENELRADDGHAIFDVHSEKRVNHSEDIIVGSHVWLAKRAVLLGGAKIGNGSVIGFGSIVSGVIPNNCVAAGIPARVIRRDVAWERPHLSLSRPYYKPDASSITKSAYWATTAVEEPETRYAVVSELGGAPAVIAFETETEARAWANDNVSDSRTFPLLKRAEADKLLTAEKAPKV</sequence>